<evidence type="ECO:0000256" key="9">
    <source>
        <dbReference type="ARBA" id="ARBA00023136"/>
    </source>
</evidence>
<dbReference type="HAMAP" id="MF_01665">
    <property type="entry name" value="HemeA_synth_type2"/>
    <property type="match status" value="1"/>
</dbReference>
<comment type="subcellular location">
    <subcellularLocation>
        <location evidence="12">Cell membrane</location>
        <topology evidence="12">Multi-pass membrane protein</topology>
    </subcellularLocation>
    <subcellularLocation>
        <location evidence="2">Membrane</location>
        <topology evidence="2">Multi-pass membrane protein</topology>
    </subcellularLocation>
</comment>
<organism evidence="13 14">
    <name type="scientific">Futiania mangrovi</name>
    <dbReference type="NCBI Taxonomy" id="2959716"/>
    <lineage>
        <taxon>Bacteria</taxon>
        <taxon>Pseudomonadati</taxon>
        <taxon>Pseudomonadota</taxon>
        <taxon>Alphaproteobacteria</taxon>
        <taxon>Futianiales</taxon>
        <taxon>Futianiaceae</taxon>
        <taxon>Futiania</taxon>
    </lineage>
</organism>
<feature type="transmembrane region" description="Helical" evidence="12">
    <location>
        <begin position="105"/>
        <end position="123"/>
    </location>
</feature>
<keyword evidence="6 12" id="KW-0560">Oxidoreductase</keyword>
<gene>
    <name evidence="12" type="primary">ctaA</name>
    <name evidence="13" type="ORF">NJQ99_06580</name>
</gene>
<dbReference type="InterPro" id="IPR023754">
    <property type="entry name" value="HemeA_Synthase_type2"/>
</dbReference>
<dbReference type="InterPro" id="IPR003780">
    <property type="entry name" value="COX15/CtaA_fam"/>
</dbReference>
<dbReference type="GO" id="GO:0005886">
    <property type="term" value="C:plasma membrane"/>
    <property type="evidence" value="ECO:0007669"/>
    <property type="project" value="UniProtKB-SubCell"/>
</dbReference>
<keyword evidence="7 12" id="KW-0408">Iron</keyword>
<evidence type="ECO:0000256" key="5">
    <source>
        <dbReference type="ARBA" id="ARBA00022989"/>
    </source>
</evidence>
<dbReference type="PANTHER" id="PTHR23289">
    <property type="entry name" value="CYTOCHROME C OXIDASE ASSEMBLY PROTEIN COX15"/>
    <property type="match status" value="1"/>
</dbReference>
<proteinExistence type="inferred from homology"/>
<feature type="transmembrane region" description="Helical" evidence="12">
    <location>
        <begin position="172"/>
        <end position="190"/>
    </location>
</feature>
<keyword evidence="14" id="KW-1185">Reference proteome</keyword>
<keyword evidence="12" id="KW-1003">Cell membrane</keyword>
<evidence type="ECO:0000256" key="2">
    <source>
        <dbReference type="ARBA" id="ARBA00004141"/>
    </source>
</evidence>
<evidence type="ECO:0000256" key="10">
    <source>
        <dbReference type="ARBA" id="ARBA00044501"/>
    </source>
</evidence>
<reference evidence="13" key="1">
    <citation type="submission" date="2022-06" db="EMBL/GenBank/DDBJ databases">
        <title>Isolation and Genomics of Futiania mangrovii gen. nov., sp. nov., a Rare and Metabolically-versatile member in the Class Alphaproteobacteria.</title>
        <authorList>
            <person name="Liu L."/>
            <person name="Huang W.-C."/>
            <person name="Pan J."/>
            <person name="Li J."/>
            <person name="Huang Y."/>
            <person name="Du H."/>
            <person name="Liu Y."/>
            <person name="Li M."/>
        </authorList>
    </citation>
    <scope>NUCLEOTIDE SEQUENCE</scope>
    <source>
        <strain evidence="13">FT118</strain>
    </source>
</reference>
<dbReference type="GO" id="GO:0016653">
    <property type="term" value="F:oxidoreductase activity, acting on NAD(P)H, heme protein as acceptor"/>
    <property type="evidence" value="ECO:0007669"/>
    <property type="project" value="TreeGrafter"/>
</dbReference>
<keyword evidence="4 12" id="KW-0479">Metal-binding</keyword>
<dbReference type="PANTHER" id="PTHR23289:SF2">
    <property type="entry name" value="CYTOCHROME C OXIDASE ASSEMBLY PROTEIN COX15 HOMOLOG"/>
    <property type="match status" value="1"/>
</dbReference>
<dbReference type="GO" id="GO:0120547">
    <property type="term" value="F:heme A synthase activity"/>
    <property type="evidence" value="ECO:0007669"/>
    <property type="project" value="UniProtKB-EC"/>
</dbReference>
<keyword evidence="3 12" id="KW-0812">Transmembrane</keyword>
<comment type="function">
    <text evidence="12">Catalyzes the conversion of heme O to heme A by two successive hydroxylations of the methyl group at C8. The first hydroxylation forms heme I, the second hydroxylation results in an unstable dihydroxymethyl group, which spontaneously dehydrates, resulting in the formyl group of heme A.</text>
</comment>
<feature type="transmembrane region" description="Helical" evidence="12">
    <location>
        <begin position="320"/>
        <end position="341"/>
    </location>
</feature>
<feature type="transmembrane region" description="Helical" evidence="12">
    <location>
        <begin position="294"/>
        <end position="314"/>
    </location>
</feature>
<dbReference type="GO" id="GO:0046872">
    <property type="term" value="F:metal ion binding"/>
    <property type="evidence" value="ECO:0007669"/>
    <property type="project" value="UniProtKB-KW"/>
</dbReference>
<feature type="transmembrane region" description="Helical" evidence="12">
    <location>
        <begin position="202"/>
        <end position="225"/>
    </location>
</feature>
<comment type="similarity">
    <text evidence="12">Belongs to the COX15/CtaA family. Type 2 subfamily.</text>
</comment>
<keyword evidence="9 12" id="KW-0472">Membrane</keyword>
<comment type="subunit">
    <text evidence="12">Interacts with CtaB.</text>
</comment>
<evidence type="ECO:0000256" key="8">
    <source>
        <dbReference type="ARBA" id="ARBA00023133"/>
    </source>
</evidence>
<comment type="catalytic activity">
    <reaction evidence="11">
        <text>Fe(II)-heme o + 2 A + H2O = Fe(II)-heme a + 2 AH2</text>
        <dbReference type="Rhea" id="RHEA:63388"/>
        <dbReference type="ChEBI" id="CHEBI:13193"/>
        <dbReference type="ChEBI" id="CHEBI:15377"/>
        <dbReference type="ChEBI" id="CHEBI:17499"/>
        <dbReference type="ChEBI" id="CHEBI:60530"/>
        <dbReference type="ChEBI" id="CHEBI:61715"/>
        <dbReference type="EC" id="1.17.99.9"/>
    </reaction>
    <physiologicalReaction direction="left-to-right" evidence="11">
        <dbReference type="Rhea" id="RHEA:63389"/>
    </physiologicalReaction>
</comment>
<feature type="binding site" description="axial binding residue" evidence="12">
    <location>
        <position position="263"/>
    </location>
    <ligand>
        <name>heme</name>
        <dbReference type="ChEBI" id="CHEBI:30413"/>
    </ligand>
    <ligandPart>
        <name>Fe</name>
        <dbReference type="ChEBI" id="CHEBI:18248"/>
    </ligandPart>
</feature>
<comment type="caution">
    <text evidence="13">The sequence shown here is derived from an EMBL/GenBank/DDBJ whole genome shotgun (WGS) entry which is preliminary data.</text>
</comment>
<dbReference type="GO" id="GO:0006784">
    <property type="term" value="P:heme A biosynthetic process"/>
    <property type="evidence" value="ECO:0007669"/>
    <property type="project" value="UniProtKB-UniRule"/>
</dbReference>
<evidence type="ECO:0000313" key="14">
    <source>
        <dbReference type="Proteomes" id="UP001055804"/>
    </source>
</evidence>
<sequence length="347" mass="37814">MSRVVIAGETRAHAAARPVVVWLSVVALLIVVMVVVGGMTRLTDSGLSITDWRPVTGAIPPLSEGDWLSEFEKYRASPQYEHLNRGMGLEEFKGIYWWEWGHRQLGRLIGLTFAVPLFFFMLTGRVRGGLAAWLVFLLALGGLQAFVGWIMVASGLEGARTTVSHYKLASHLGLAILIYGMILWTILRLARGPRPYARRRGFPLAVLFAVLVFAQILSGALVAGLDAGLIYNTWPLIDGAWVPQSVVPGLAGLDDHLTVQFYHRMLAYVIVAAGLLVALRLWRTKEPGLATTGLIIAALVLGQVALGIVTLVTVAPMQHIWLAVAHQLGALILFTASVATLHTTRYL</sequence>
<feature type="binding site" description="axial binding residue" evidence="12">
    <location>
        <position position="326"/>
    </location>
    <ligand>
        <name>heme</name>
        <dbReference type="ChEBI" id="CHEBI:30413"/>
    </ligand>
    <ligandPart>
        <name>Fe</name>
        <dbReference type="ChEBI" id="CHEBI:18248"/>
    </ligandPart>
</feature>
<comment type="cofactor">
    <cofactor evidence="1 12">
        <name>heme b</name>
        <dbReference type="ChEBI" id="CHEBI:60344"/>
    </cofactor>
</comment>
<dbReference type="Pfam" id="PF02628">
    <property type="entry name" value="COX15-CtaA"/>
    <property type="match status" value="1"/>
</dbReference>
<dbReference type="EC" id="1.17.99.9" evidence="12"/>
<dbReference type="EMBL" id="JAMZFT010000001">
    <property type="protein sequence ID" value="MCP1336064.1"/>
    <property type="molecule type" value="Genomic_DNA"/>
</dbReference>
<evidence type="ECO:0000313" key="13">
    <source>
        <dbReference type="EMBL" id="MCP1336064.1"/>
    </source>
</evidence>
<evidence type="ECO:0000256" key="7">
    <source>
        <dbReference type="ARBA" id="ARBA00023004"/>
    </source>
</evidence>
<dbReference type="RefSeq" id="WP_269331981.1">
    <property type="nucleotide sequence ID" value="NZ_JAMZFT010000001.1"/>
</dbReference>
<evidence type="ECO:0000256" key="3">
    <source>
        <dbReference type="ARBA" id="ARBA00022692"/>
    </source>
</evidence>
<keyword evidence="5 12" id="KW-1133">Transmembrane helix</keyword>
<accession>A0A9J6PE15</accession>
<evidence type="ECO:0000256" key="11">
    <source>
        <dbReference type="ARBA" id="ARBA00048044"/>
    </source>
</evidence>
<protein>
    <recommendedName>
        <fullName evidence="12">Heme A synthase</fullName>
        <shortName evidence="12">HAS</shortName>
        <ecNumber evidence="12">1.17.99.9</ecNumber>
    </recommendedName>
    <alternativeName>
        <fullName evidence="12">Cytochrome aa3-controlling protein</fullName>
    </alternativeName>
</protein>
<feature type="transmembrane region" description="Helical" evidence="12">
    <location>
        <begin position="20"/>
        <end position="39"/>
    </location>
</feature>
<evidence type="ECO:0000256" key="4">
    <source>
        <dbReference type="ARBA" id="ARBA00022723"/>
    </source>
</evidence>
<keyword evidence="8 12" id="KW-0350">Heme biosynthesis</keyword>
<dbReference type="Proteomes" id="UP001055804">
    <property type="component" value="Unassembled WGS sequence"/>
</dbReference>
<feature type="transmembrane region" description="Helical" evidence="12">
    <location>
        <begin position="265"/>
        <end position="282"/>
    </location>
</feature>
<dbReference type="AlphaFoldDB" id="A0A9J6PE15"/>
<comment type="pathway">
    <text evidence="10 12">Porphyrin-containing compound metabolism; heme A biosynthesis; heme A from heme O: step 1/1.</text>
</comment>
<evidence type="ECO:0000256" key="1">
    <source>
        <dbReference type="ARBA" id="ARBA00001970"/>
    </source>
</evidence>
<feature type="transmembrane region" description="Helical" evidence="12">
    <location>
        <begin position="130"/>
        <end position="152"/>
    </location>
</feature>
<evidence type="ECO:0000256" key="12">
    <source>
        <dbReference type="HAMAP-Rule" id="MF_01665"/>
    </source>
</evidence>
<name>A0A9J6PE15_9PROT</name>
<evidence type="ECO:0000256" key="6">
    <source>
        <dbReference type="ARBA" id="ARBA00023002"/>
    </source>
</evidence>